<gene>
    <name evidence="1" type="ordered locus">Caul_4038</name>
</gene>
<organism evidence="1">
    <name type="scientific">Caulobacter sp. (strain K31)</name>
    <dbReference type="NCBI Taxonomy" id="366602"/>
    <lineage>
        <taxon>Bacteria</taxon>
        <taxon>Pseudomonadati</taxon>
        <taxon>Pseudomonadota</taxon>
        <taxon>Alphaproteobacteria</taxon>
        <taxon>Caulobacterales</taxon>
        <taxon>Caulobacteraceae</taxon>
        <taxon>Caulobacter</taxon>
    </lineage>
</organism>
<dbReference type="KEGG" id="cak:Caul_4038"/>
<sequence>MTIRVDIDASDAREQLLAHLKAGEEVDLTRKGEVLAVAIPIQKVSPKRHRELGIWDHLNLDLPDDLFIGPDPETLAAVDGPIFPADDEAAA</sequence>
<proteinExistence type="predicted"/>
<dbReference type="HOGENOM" id="CLU_2421579_0_0_5"/>
<reference evidence="1" key="1">
    <citation type="submission" date="2008-01" db="EMBL/GenBank/DDBJ databases">
        <title>Complete sequence of chromosome of Caulobacter sp. K31.</title>
        <authorList>
            <consortium name="US DOE Joint Genome Institute"/>
            <person name="Copeland A."/>
            <person name="Lucas S."/>
            <person name="Lapidus A."/>
            <person name="Barry K."/>
            <person name="Glavina del Rio T."/>
            <person name="Dalin E."/>
            <person name="Tice H."/>
            <person name="Pitluck S."/>
            <person name="Bruce D."/>
            <person name="Goodwin L."/>
            <person name="Thompson L.S."/>
            <person name="Brettin T."/>
            <person name="Detter J.C."/>
            <person name="Han C."/>
            <person name="Schmutz J."/>
            <person name="Larimer F."/>
            <person name="Land M."/>
            <person name="Hauser L."/>
            <person name="Kyrpides N."/>
            <person name="Kim E."/>
            <person name="Stephens C."/>
            <person name="Richardson P."/>
        </authorList>
    </citation>
    <scope>NUCLEOTIDE SEQUENCE [LARGE SCALE GENOMIC DNA]</scope>
    <source>
        <strain evidence="1">K31</strain>
    </source>
</reference>
<dbReference type="AlphaFoldDB" id="B0SWV5"/>
<name>B0SWV5_CAUSK</name>
<dbReference type="EMBL" id="CP000927">
    <property type="protein sequence ID" value="ABZ73163.1"/>
    <property type="molecule type" value="Genomic_DNA"/>
</dbReference>
<evidence type="ECO:0000313" key="1">
    <source>
        <dbReference type="EMBL" id="ABZ73163.1"/>
    </source>
</evidence>
<accession>B0SWV5</accession>
<protein>
    <submittedName>
        <fullName evidence="1">Uncharacterized protein</fullName>
    </submittedName>
</protein>
<dbReference type="STRING" id="366602.Caul_4038"/>
<dbReference type="OrthoDB" id="7191106at2"/>